<dbReference type="Gene3D" id="3.30.160.390">
    <property type="entry name" value="Integrase, DNA-binding domain"/>
    <property type="match status" value="1"/>
</dbReference>
<dbReference type="InterPro" id="IPR013762">
    <property type="entry name" value="Integrase-like_cat_sf"/>
</dbReference>
<keyword evidence="3" id="KW-0238">DNA-binding</keyword>
<name>Q0I233_HISS1</name>
<dbReference type="PANTHER" id="PTHR30629">
    <property type="entry name" value="PROPHAGE INTEGRASE"/>
    <property type="match status" value="1"/>
</dbReference>
<keyword evidence="4" id="KW-0233">DNA recombination</keyword>
<keyword evidence="2" id="KW-0229">DNA integration</keyword>
<evidence type="ECO:0000256" key="2">
    <source>
        <dbReference type="ARBA" id="ARBA00022908"/>
    </source>
</evidence>
<dbReference type="Pfam" id="PF22022">
    <property type="entry name" value="Phage_int_M"/>
    <property type="match status" value="1"/>
</dbReference>
<dbReference type="SUPFAM" id="SSF56349">
    <property type="entry name" value="DNA breaking-rejoining enzymes"/>
    <property type="match status" value="1"/>
</dbReference>
<dbReference type="Pfam" id="PF00589">
    <property type="entry name" value="Phage_integrase"/>
    <property type="match status" value="1"/>
</dbReference>
<evidence type="ECO:0000256" key="4">
    <source>
        <dbReference type="ARBA" id="ARBA00023172"/>
    </source>
</evidence>
<dbReference type="eggNOG" id="COG0582">
    <property type="taxonomic scope" value="Bacteria"/>
</dbReference>
<dbReference type="InterPro" id="IPR050808">
    <property type="entry name" value="Phage_Integrase"/>
</dbReference>
<organism evidence="6">
    <name type="scientific">Histophilus somni (strain 129Pt)</name>
    <name type="common">Haemophilus somnus</name>
    <dbReference type="NCBI Taxonomy" id="205914"/>
    <lineage>
        <taxon>Bacteria</taxon>
        <taxon>Pseudomonadati</taxon>
        <taxon>Pseudomonadota</taxon>
        <taxon>Gammaproteobacteria</taxon>
        <taxon>Pasteurellales</taxon>
        <taxon>Pasteurellaceae</taxon>
        <taxon>Histophilus</taxon>
    </lineage>
</organism>
<dbReference type="InterPro" id="IPR010998">
    <property type="entry name" value="Integrase_recombinase_N"/>
</dbReference>
<accession>Q0I233</accession>
<dbReference type="GO" id="GO:0003677">
    <property type="term" value="F:DNA binding"/>
    <property type="evidence" value="ECO:0007669"/>
    <property type="project" value="UniProtKB-KW"/>
</dbReference>
<evidence type="ECO:0000256" key="1">
    <source>
        <dbReference type="ARBA" id="ARBA00008857"/>
    </source>
</evidence>
<dbReference type="Gene3D" id="1.10.443.10">
    <property type="entry name" value="Intergrase catalytic core"/>
    <property type="match status" value="1"/>
</dbReference>
<dbReference type="PROSITE" id="PS51898">
    <property type="entry name" value="TYR_RECOMBINASE"/>
    <property type="match status" value="1"/>
</dbReference>
<evidence type="ECO:0000313" key="6">
    <source>
        <dbReference type="EMBL" id="ABI24796.1"/>
    </source>
</evidence>
<dbReference type="InterPro" id="IPR053876">
    <property type="entry name" value="Phage_int_M"/>
</dbReference>
<dbReference type="GO" id="GO:0006310">
    <property type="term" value="P:DNA recombination"/>
    <property type="evidence" value="ECO:0007669"/>
    <property type="project" value="UniProtKB-KW"/>
</dbReference>
<dbReference type="InterPro" id="IPR038488">
    <property type="entry name" value="Integrase_DNA-bd_sf"/>
</dbReference>
<dbReference type="EMBL" id="CP000436">
    <property type="protein sequence ID" value="ABI24796.1"/>
    <property type="molecule type" value="Genomic_DNA"/>
</dbReference>
<dbReference type="PANTHER" id="PTHR30629:SF6">
    <property type="entry name" value="PROPHAGE INTEGRASE INTA-RELATED"/>
    <property type="match status" value="1"/>
</dbReference>
<gene>
    <name evidence="6" type="primary">intA</name>
    <name evidence="6" type="ordered locus">HS_0519</name>
</gene>
<proteinExistence type="inferred from homology"/>
<dbReference type="HOGENOM" id="CLU_027562_0_0_6"/>
<dbReference type="CDD" id="cd00801">
    <property type="entry name" value="INT_P4_C"/>
    <property type="match status" value="1"/>
</dbReference>
<comment type="similarity">
    <text evidence="1">Belongs to the 'phage' integrase family.</text>
</comment>
<feature type="domain" description="Tyr recombinase" evidence="5">
    <location>
        <begin position="226"/>
        <end position="417"/>
    </location>
</feature>
<sequence>MILKGAKHFIFFFFYTTKLMARLIKPLSNTEIEKAKIKKKAYPLRDGNGLFLSVEISGSKIWRFNYYKPYTKKRTEISIGKYPEISLLQARKIRDEYLALLAQNIDPKTHRDQKQNTQALERNTFKYVCAKWYAEIYPTKAPNEDTRARNWQRLERHIFPKLAEIPLSEITPRLLIDVYREIGASNTLDKLHRLVKATLDYGIKLGIIEGHNCNLAKDDFIAPLAKNHPAITPAELPELLKAINTAFKEGKLEFNTLFAFNLTLLTGLRQKELTRIEWAFIDDGNKLLIIPSENMKQTRKLREQPKDHIIPLSSQMIKLIGTIRQFNGSSPYLFPRVRNRNKTIGLDTVSNALRDNGYRDKQDAHGLRVVFRSYLSQIGFSVVVGELAIAHNSTGKGKIQAIYDRYDYLEERKQAYQAWGDYCEKCGILLSLSE</sequence>
<dbReference type="KEGG" id="hso:HS_0519"/>
<dbReference type="InterPro" id="IPR011010">
    <property type="entry name" value="DNA_brk_join_enz"/>
</dbReference>
<dbReference type="InterPro" id="IPR002104">
    <property type="entry name" value="Integrase_catalytic"/>
</dbReference>
<evidence type="ECO:0000256" key="3">
    <source>
        <dbReference type="ARBA" id="ARBA00023125"/>
    </source>
</evidence>
<dbReference type="InterPro" id="IPR025166">
    <property type="entry name" value="Integrase_DNA_bind_dom"/>
</dbReference>
<dbReference type="Pfam" id="PF13356">
    <property type="entry name" value="Arm-DNA-bind_3"/>
    <property type="match status" value="1"/>
</dbReference>
<dbReference type="AlphaFoldDB" id="Q0I233"/>
<evidence type="ECO:0000259" key="5">
    <source>
        <dbReference type="PROSITE" id="PS51898"/>
    </source>
</evidence>
<protein>
    <submittedName>
        <fullName evidence="6">Phage integrase</fullName>
    </submittedName>
</protein>
<dbReference type="Gene3D" id="1.10.150.130">
    <property type="match status" value="1"/>
</dbReference>
<reference evidence="6" key="1">
    <citation type="submission" date="2006-08" db="EMBL/GenBank/DDBJ databases">
        <title>Complete genome sequence of Haemophilus somnus 129PT.</title>
        <authorList>
            <person name="Copeland A."/>
            <person name="Lucas S."/>
            <person name="Lapidus A."/>
            <person name="Barry K."/>
            <person name="Glavina del Rio T."/>
            <person name="Hammon N."/>
            <person name="Dalin E."/>
            <person name="Tice H."/>
            <person name="Pitluck S."/>
            <person name="Brettin T.S."/>
            <person name="Bruce D."/>
            <person name="Challacombe J.F."/>
            <person name="Chertkov O."/>
            <person name="Detter J.C."/>
            <person name="Gilna P."/>
            <person name="Han S."/>
            <person name="Misra M."/>
            <person name="Tapia R."/>
            <person name="Thayer N.N."/>
            <person name="Xie G."/>
            <person name="Inzana T.J."/>
            <person name="Duncan A.J."/>
            <person name="Siddaramppa S."/>
            <person name="Richardson P."/>
        </authorList>
    </citation>
    <scope>NUCLEOTIDE SEQUENCE</scope>
    <source>
        <strain evidence="6">129PT</strain>
    </source>
</reference>
<dbReference type="GO" id="GO:0015074">
    <property type="term" value="P:DNA integration"/>
    <property type="evidence" value="ECO:0007669"/>
    <property type="project" value="UniProtKB-KW"/>
</dbReference>